<accession>A0ACC8EKF9</accession>
<evidence type="ECO:0000313" key="2">
    <source>
        <dbReference type="Proteomes" id="UP000250078"/>
    </source>
</evidence>
<protein>
    <submittedName>
        <fullName evidence="1">Uncharacterized protein</fullName>
    </submittedName>
</protein>
<sequence>MAVRTGCTNFNTVEFLHALHLIRIATFKSSSILSGWAKTGLIPYNPEVVLTRLRRQTAVVRLSTPPEL</sequence>
<organism evidence="1 2">
    <name type="scientific">Cenococcum geophilum 1.58</name>
    <dbReference type="NCBI Taxonomy" id="794803"/>
    <lineage>
        <taxon>Eukaryota</taxon>
        <taxon>Fungi</taxon>
        <taxon>Dikarya</taxon>
        <taxon>Ascomycota</taxon>
        <taxon>Pezizomycotina</taxon>
        <taxon>Dothideomycetes</taxon>
        <taxon>Pleosporomycetidae</taxon>
        <taxon>Gloniales</taxon>
        <taxon>Gloniaceae</taxon>
        <taxon>Cenococcum</taxon>
    </lineage>
</organism>
<keyword evidence="2" id="KW-1185">Reference proteome</keyword>
<reference evidence="1 2" key="1">
    <citation type="journal article" date="2016" name="Nat. Commun.">
        <title>Ectomycorrhizal ecology is imprinted in the genome of the dominant symbiotic fungus Cenococcum geophilum.</title>
        <authorList>
            <consortium name="DOE Joint Genome Institute"/>
            <person name="Peter M."/>
            <person name="Kohler A."/>
            <person name="Ohm R.A."/>
            <person name="Kuo A."/>
            <person name="Krutzmann J."/>
            <person name="Morin E."/>
            <person name="Arend M."/>
            <person name="Barry K.W."/>
            <person name="Binder M."/>
            <person name="Choi C."/>
            <person name="Clum A."/>
            <person name="Copeland A."/>
            <person name="Grisel N."/>
            <person name="Haridas S."/>
            <person name="Kipfer T."/>
            <person name="LaButti K."/>
            <person name="Lindquist E."/>
            <person name="Lipzen A."/>
            <person name="Maire R."/>
            <person name="Meier B."/>
            <person name="Mihaltcheva S."/>
            <person name="Molinier V."/>
            <person name="Murat C."/>
            <person name="Poggeler S."/>
            <person name="Quandt C.A."/>
            <person name="Sperisen C."/>
            <person name="Tritt A."/>
            <person name="Tisserant E."/>
            <person name="Crous P.W."/>
            <person name="Henrissat B."/>
            <person name="Nehls U."/>
            <person name="Egli S."/>
            <person name="Spatafora J.W."/>
            <person name="Grigoriev I.V."/>
            <person name="Martin F.M."/>
        </authorList>
    </citation>
    <scope>NUCLEOTIDE SEQUENCE [LARGE SCALE GENOMIC DNA]</scope>
    <source>
        <strain evidence="1 2">1.58</strain>
    </source>
</reference>
<name>A0ACC8EKF9_9PEZI</name>
<dbReference type="EMBL" id="KV748309">
    <property type="protein sequence ID" value="OCK86564.1"/>
    <property type="molecule type" value="Genomic_DNA"/>
</dbReference>
<gene>
    <name evidence="1" type="ORF">K441DRAFT_672208</name>
</gene>
<dbReference type="Proteomes" id="UP000250078">
    <property type="component" value="Unassembled WGS sequence"/>
</dbReference>
<evidence type="ECO:0000313" key="1">
    <source>
        <dbReference type="EMBL" id="OCK86564.1"/>
    </source>
</evidence>
<proteinExistence type="predicted"/>